<keyword evidence="8" id="KW-1185">Reference proteome</keyword>
<dbReference type="PANTHER" id="PTHR31544:SF2">
    <property type="entry name" value="AIG2-LIKE PROTEIN D"/>
    <property type="match status" value="1"/>
</dbReference>
<evidence type="ECO:0000256" key="4">
    <source>
        <dbReference type="ARBA" id="ARBA00023315"/>
    </source>
</evidence>
<dbReference type="InterPro" id="IPR036568">
    <property type="entry name" value="GGCT-like_sf"/>
</dbReference>
<evidence type="ECO:0000256" key="5">
    <source>
        <dbReference type="ARBA" id="ARBA00030602"/>
    </source>
</evidence>
<accession>A0A067KBA5</accession>
<evidence type="ECO:0000256" key="1">
    <source>
        <dbReference type="ARBA" id="ARBA00002782"/>
    </source>
</evidence>
<comment type="function">
    <text evidence="1">Putative gamma-glutamylcyclotransferase.</text>
</comment>
<name>A0A067KBA5_JATCU</name>
<dbReference type="Pfam" id="PF06094">
    <property type="entry name" value="GGACT"/>
    <property type="match status" value="1"/>
</dbReference>
<dbReference type="Gene3D" id="6.10.250.210">
    <property type="match status" value="1"/>
</dbReference>
<dbReference type="Gene3D" id="3.10.490.10">
    <property type="entry name" value="Gamma-glutamyl cyclotransferase-like"/>
    <property type="match status" value="1"/>
</dbReference>
<dbReference type="CDD" id="cd06661">
    <property type="entry name" value="GGCT_like"/>
    <property type="match status" value="1"/>
</dbReference>
<dbReference type="EMBL" id="KK914539">
    <property type="protein sequence ID" value="KDP33417.1"/>
    <property type="molecule type" value="Genomic_DNA"/>
</dbReference>
<gene>
    <name evidence="7" type="ORF">JCGZ_06988</name>
</gene>
<dbReference type="SUPFAM" id="SSF110857">
    <property type="entry name" value="Gamma-glutamyl cyclotransferase-like"/>
    <property type="match status" value="1"/>
</dbReference>
<comment type="similarity">
    <text evidence="2">Belongs to the gamma-glutamylcyclotransferase family.</text>
</comment>
<evidence type="ECO:0000256" key="2">
    <source>
        <dbReference type="ARBA" id="ARBA00008861"/>
    </source>
</evidence>
<reference evidence="7 8" key="1">
    <citation type="journal article" date="2014" name="PLoS ONE">
        <title>Global Analysis of Gene Expression Profiles in Physic Nut (Jatropha curcas L.) Seedlings Exposed to Salt Stress.</title>
        <authorList>
            <person name="Zhang L."/>
            <person name="Zhang C."/>
            <person name="Wu P."/>
            <person name="Chen Y."/>
            <person name="Li M."/>
            <person name="Jiang H."/>
            <person name="Wu G."/>
        </authorList>
    </citation>
    <scope>NUCLEOTIDE SEQUENCE [LARGE SCALE GENOMIC DNA]</scope>
    <source>
        <strain evidence="8">cv. GZQX0401</strain>
        <tissue evidence="7">Young leaves</tissue>
    </source>
</reference>
<dbReference type="InterPro" id="IPR009288">
    <property type="entry name" value="AIG2-like_dom"/>
</dbReference>
<organism evidence="7 8">
    <name type="scientific">Jatropha curcas</name>
    <name type="common">Barbados nut</name>
    <dbReference type="NCBI Taxonomy" id="180498"/>
    <lineage>
        <taxon>Eukaryota</taxon>
        <taxon>Viridiplantae</taxon>
        <taxon>Streptophyta</taxon>
        <taxon>Embryophyta</taxon>
        <taxon>Tracheophyta</taxon>
        <taxon>Spermatophyta</taxon>
        <taxon>Magnoliopsida</taxon>
        <taxon>eudicotyledons</taxon>
        <taxon>Gunneridae</taxon>
        <taxon>Pentapetalae</taxon>
        <taxon>rosids</taxon>
        <taxon>fabids</taxon>
        <taxon>Malpighiales</taxon>
        <taxon>Euphorbiaceae</taxon>
        <taxon>Crotonoideae</taxon>
        <taxon>Jatropheae</taxon>
        <taxon>Jatropha</taxon>
    </lineage>
</organism>
<keyword evidence="3" id="KW-0808">Transferase</keyword>
<dbReference type="InterPro" id="IPR013024">
    <property type="entry name" value="GGCT-like"/>
</dbReference>
<proteinExistence type="inferred from homology"/>
<evidence type="ECO:0000313" key="8">
    <source>
        <dbReference type="Proteomes" id="UP000027138"/>
    </source>
</evidence>
<evidence type="ECO:0000313" key="7">
    <source>
        <dbReference type="EMBL" id="KDP33417.1"/>
    </source>
</evidence>
<dbReference type="GO" id="GO:0016746">
    <property type="term" value="F:acyltransferase activity"/>
    <property type="evidence" value="ECO:0007669"/>
    <property type="project" value="UniProtKB-KW"/>
</dbReference>
<dbReference type="OrthoDB" id="1044435at2759"/>
<sequence length="170" mass="19568">MAGVSEFHKVFVYGSLLADDVVRVLLNRIPQSSTAILNGFHRFSIRGCVYPAILPVPKQQVIGKVLFGITDPELDILDTFEDVEYRRTMVEVSLMDNTEKLQAYAYVWCDKDDPNLFGEWDFEEWKRTHMNDFLKMTTGFMEELELPESKPRVATYESFFQPDGNPSSTP</sequence>
<dbReference type="InterPro" id="IPR045038">
    <property type="entry name" value="AIG2-like"/>
</dbReference>
<dbReference type="AlphaFoldDB" id="A0A067KBA5"/>
<feature type="domain" description="Gamma-glutamylcyclotransferase AIG2-like" evidence="6">
    <location>
        <begin position="10"/>
        <end position="121"/>
    </location>
</feature>
<keyword evidence="4" id="KW-0012">Acyltransferase</keyword>
<protein>
    <recommendedName>
        <fullName evidence="5">Putative gamma-glutamylcyclotransferase</fullName>
    </recommendedName>
</protein>
<evidence type="ECO:0000259" key="6">
    <source>
        <dbReference type="Pfam" id="PF06094"/>
    </source>
</evidence>
<dbReference type="Proteomes" id="UP000027138">
    <property type="component" value="Unassembled WGS sequence"/>
</dbReference>
<dbReference type="PANTHER" id="PTHR31544">
    <property type="entry name" value="AIG2-LIKE PROTEIN D"/>
    <property type="match status" value="1"/>
</dbReference>
<evidence type="ECO:0000256" key="3">
    <source>
        <dbReference type="ARBA" id="ARBA00022679"/>
    </source>
</evidence>